<keyword evidence="9" id="KW-0614">Plasmid</keyword>
<dbReference type="Pfam" id="PF02586">
    <property type="entry name" value="SRAP"/>
    <property type="match status" value="1"/>
</dbReference>
<dbReference type="PANTHER" id="PTHR13604:SF0">
    <property type="entry name" value="ABASIC SITE PROCESSING PROTEIN HMCES"/>
    <property type="match status" value="1"/>
</dbReference>
<dbReference type="InterPro" id="IPR036590">
    <property type="entry name" value="SRAP-like"/>
</dbReference>
<dbReference type="Proteomes" id="UP000055136">
    <property type="component" value="Plasmid unnamed"/>
</dbReference>
<comment type="similarity">
    <text evidence="1 8">Belongs to the SOS response-associated peptidase family.</text>
</comment>
<keyword evidence="7" id="KW-0456">Lyase</keyword>
<dbReference type="EC" id="3.4.-.-" evidence="8"/>
<accession>A0A0S2TIL0</accession>
<name>A0A0S2TIL0_9GAMM</name>
<dbReference type="SUPFAM" id="SSF143081">
    <property type="entry name" value="BB1717-like"/>
    <property type="match status" value="1"/>
</dbReference>
<evidence type="ECO:0000256" key="4">
    <source>
        <dbReference type="ARBA" id="ARBA00022801"/>
    </source>
</evidence>
<protein>
    <recommendedName>
        <fullName evidence="8">Abasic site processing protein</fullName>
        <ecNumber evidence="8">3.4.-.-</ecNumber>
    </recommendedName>
</protein>
<dbReference type="PANTHER" id="PTHR13604">
    <property type="entry name" value="DC12-RELATED"/>
    <property type="match status" value="1"/>
</dbReference>
<geneLocation type="plasmid" evidence="9 10">
    <name>unnamed</name>
</geneLocation>
<evidence type="ECO:0000313" key="10">
    <source>
        <dbReference type="Proteomes" id="UP000055136"/>
    </source>
</evidence>
<keyword evidence="10" id="KW-1185">Reference proteome</keyword>
<keyword evidence="5" id="KW-0190">Covalent protein-DNA linkage</keyword>
<evidence type="ECO:0000313" key="9">
    <source>
        <dbReference type="EMBL" id="ALP54929.1"/>
    </source>
</evidence>
<evidence type="ECO:0000256" key="2">
    <source>
        <dbReference type="ARBA" id="ARBA00022670"/>
    </source>
</evidence>
<dbReference type="AlphaFoldDB" id="A0A0S2TIL0"/>
<evidence type="ECO:0000256" key="7">
    <source>
        <dbReference type="ARBA" id="ARBA00023239"/>
    </source>
</evidence>
<gene>
    <name evidence="9" type="ORF">Tel_16875</name>
</gene>
<dbReference type="GO" id="GO:0003697">
    <property type="term" value="F:single-stranded DNA binding"/>
    <property type="evidence" value="ECO:0007669"/>
    <property type="project" value="InterPro"/>
</dbReference>
<dbReference type="GO" id="GO:0106300">
    <property type="term" value="P:protein-DNA covalent cross-linking repair"/>
    <property type="evidence" value="ECO:0007669"/>
    <property type="project" value="InterPro"/>
</dbReference>
<dbReference type="InterPro" id="IPR003738">
    <property type="entry name" value="SRAP"/>
</dbReference>
<keyword evidence="3" id="KW-0227">DNA damage</keyword>
<keyword evidence="6" id="KW-0238">DNA-binding</keyword>
<evidence type="ECO:0000256" key="6">
    <source>
        <dbReference type="ARBA" id="ARBA00023125"/>
    </source>
</evidence>
<dbReference type="GO" id="GO:0006508">
    <property type="term" value="P:proteolysis"/>
    <property type="evidence" value="ECO:0007669"/>
    <property type="project" value="UniProtKB-KW"/>
</dbReference>
<sequence>MCGRYNIITDAQALVDYFDVLNEIDFSPRYNIAPSQDVPVVRQQDAGRELALLHWGLIPFWAKDEKLKYSMINARADTVHEKPAYREAFKKRRCLIPASGFYEWRKEKGRKQPYNIRLKDTDIFAFAGLWEHWEGPEGEVIDSCSIIVTEANKLIEPIHDRMPVILSTKGYDTWLDPDNHNTNTLRDLLTPYPPAKMECYPVSTVVNNARNEGADLIKEKY</sequence>
<keyword evidence="2 8" id="KW-0645">Protease</keyword>
<evidence type="ECO:0000256" key="8">
    <source>
        <dbReference type="RuleBase" id="RU364100"/>
    </source>
</evidence>
<dbReference type="KEGG" id="tee:Tel_16875"/>
<dbReference type="GO" id="GO:0016829">
    <property type="term" value="F:lyase activity"/>
    <property type="evidence" value="ECO:0007669"/>
    <property type="project" value="UniProtKB-KW"/>
</dbReference>
<dbReference type="Gene3D" id="3.90.1680.10">
    <property type="entry name" value="SOS response associated peptidase-like"/>
    <property type="match status" value="1"/>
</dbReference>
<keyword evidence="4 8" id="KW-0378">Hydrolase</keyword>
<evidence type="ECO:0000256" key="3">
    <source>
        <dbReference type="ARBA" id="ARBA00022763"/>
    </source>
</evidence>
<reference evidence="9" key="1">
    <citation type="submission" date="2015-10" db="EMBL/GenBank/DDBJ databases">
        <title>Description of Candidatus Tenderia electrophaga gen. nov, sp. nov., an Uncultivated Electroautotroph from a Biocathode Enrichment.</title>
        <authorList>
            <person name="Eddie B.J."/>
            <person name="Malanoski A.P."/>
            <person name="Wang Z."/>
            <person name="Hall R.J."/>
            <person name="Oh S.D."/>
            <person name="Heiner C."/>
            <person name="Lin B."/>
            <person name="Strycharz-Glaven S.M."/>
        </authorList>
    </citation>
    <scope>NUCLEOTIDE SEQUENCE [LARGE SCALE GENOMIC DNA]</scope>
    <source>
        <strain evidence="9">NRL1</strain>
        <plasmid evidence="9">unnamed</plasmid>
    </source>
</reference>
<organism evidence="9 10">
    <name type="scientific">Candidatus Tenderia electrophaga</name>
    <dbReference type="NCBI Taxonomy" id="1748243"/>
    <lineage>
        <taxon>Bacteria</taxon>
        <taxon>Pseudomonadati</taxon>
        <taxon>Pseudomonadota</taxon>
        <taxon>Gammaproteobacteria</taxon>
        <taxon>Candidatus Tenderiales</taxon>
        <taxon>Candidatus Tenderiaceae</taxon>
        <taxon>Candidatus Tenderia</taxon>
    </lineage>
</organism>
<evidence type="ECO:0000256" key="1">
    <source>
        <dbReference type="ARBA" id="ARBA00008136"/>
    </source>
</evidence>
<proteinExistence type="inferred from homology"/>
<dbReference type="EMBL" id="CP013100">
    <property type="protein sequence ID" value="ALP54929.1"/>
    <property type="molecule type" value="Genomic_DNA"/>
</dbReference>
<dbReference type="GO" id="GO:0008233">
    <property type="term" value="F:peptidase activity"/>
    <property type="evidence" value="ECO:0007669"/>
    <property type="project" value="UniProtKB-KW"/>
</dbReference>
<evidence type="ECO:0000256" key="5">
    <source>
        <dbReference type="ARBA" id="ARBA00023124"/>
    </source>
</evidence>